<evidence type="ECO:0000313" key="2">
    <source>
        <dbReference type="EMBL" id="KAH9640240.1"/>
    </source>
</evidence>
<evidence type="ECO:0000313" key="3">
    <source>
        <dbReference type="Proteomes" id="UP000814243"/>
    </source>
</evidence>
<accession>A0A922MMZ3</accession>
<name>A0A922MMZ3_SPOEX</name>
<gene>
    <name evidence="2" type="ORF">HF086_013439</name>
</gene>
<proteinExistence type="predicted"/>
<evidence type="ECO:0000256" key="1">
    <source>
        <dbReference type="SAM" id="MobiDB-lite"/>
    </source>
</evidence>
<dbReference type="AlphaFoldDB" id="A0A922MMZ3"/>
<reference evidence="2" key="1">
    <citation type="journal article" date="2021" name="G3 (Bethesda)">
        <title>Genome and transcriptome analysis of the beet armyworm Spodoptera exigua reveals targets for pest control. .</title>
        <authorList>
            <person name="Simon S."/>
            <person name="Breeschoten T."/>
            <person name="Jansen H.J."/>
            <person name="Dirks R.P."/>
            <person name="Schranz M.E."/>
            <person name="Ros V.I.D."/>
        </authorList>
    </citation>
    <scope>NUCLEOTIDE SEQUENCE</scope>
    <source>
        <strain evidence="2">TB_SE_WUR_2020</strain>
    </source>
</reference>
<feature type="region of interest" description="Disordered" evidence="1">
    <location>
        <begin position="1"/>
        <end position="23"/>
    </location>
</feature>
<dbReference type="EMBL" id="JACEFF010000289">
    <property type="protein sequence ID" value="KAH9640240.1"/>
    <property type="molecule type" value="Genomic_DNA"/>
</dbReference>
<sequence>MGGRRAARRESAAARGGRGRRRHVAPAFGCVATPAAAAPCTRSGVRDHAQVEALMEAEYSEVVASCEARRDAPMEATLDTMHPLDPPPPDVLLALLARNKALEGRPHC</sequence>
<protein>
    <submittedName>
        <fullName evidence="2">Uncharacterized protein</fullName>
    </submittedName>
</protein>
<comment type="caution">
    <text evidence="2">The sequence shown here is derived from an EMBL/GenBank/DDBJ whole genome shotgun (WGS) entry which is preliminary data.</text>
</comment>
<dbReference type="Proteomes" id="UP000814243">
    <property type="component" value="Unassembled WGS sequence"/>
</dbReference>
<organism evidence="2 3">
    <name type="scientific">Spodoptera exigua</name>
    <name type="common">Beet armyworm</name>
    <name type="synonym">Noctua fulgens</name>
    <dbReference type="NCBI Taxonomy" id="7107"/>
    <lineage>
        <taxon>Eukaryota</taxon>
        <taxon>Metazoa</taxon>
        <taxon>Ecdysozoa</taxon>
        <taxon>Arthropoda</taxon>
        <taxon>Hexapoda</taxon>
        <taxon>Insecta</taxon>
        <taxon>Pterygota</taxon>
        <taxon>Neoptera</taxon>
        <taxon>Endopterygota</taxon>
        <taxon>Lepidoptera</taxon>
        <taxon>Glossata</taxon>
        <taxon>Ditrysia</taxon>
        <taxon>Noctuoidea</taxon>
        <taxon>Noctuidae</taxon>
        <taxon>Amphipyrinae</taxon>
        <taxon>Spodoptera</taxon>
    </lineage>
</organism>